<feature type="compositionally biased region" description="Basic and acidic residues" evidence="1">
    <location>
        <begin position="92"/>
        <end position="118"/>
    </location>
</feature>
<dbReference type="Pfam" id="PF23399">
    <property type="entry name" value="LTI65_PGEED"/>
    <property type="match status" value="1"/>
</dbReference>
<dbReference type="GO" id="GO:0009737">
    <property type="term" value="P:response to abscisic acid"/>
    <property type="evidence" value="ECO:0007669"/>
    <property type="project" value="InterPro"/>
</dbReference>
<feature type="compositionally biased region" description="Polar residues" evidence="1">
    <location>
        <begin position="119"/>
        <end position="137"/>
    </location>
</feature>
<accession>A0A803M0E0</accession>
<dbReference type="InterPro" id="IPR057059">
    <property type="entry name" value="LTI65/LTI78_PGEED"/>
</dbReference>
<feature type="compositionally biased region" description="Basic and acidic residues" evidence="1">
    <location>
        <begin position="54"/>
        <end position="66"/>
    </location>
</feature>
<organism evidence="4 5">
    <name type="scientific">Chenopodium quinoa</name>
    <name type="common">Quinoa</name>
    <dbReference type="NCBI Taxonomy" id="63459"/>
    <lineage>
        <taxon>Eukaryota</taxon>
        <taxon>Viridiplantae</taxon>
        <taxon>Streptophyta</taxon>
        <taxon>Embryophyta</taxon>
        <taxon>Tracheophyta</taxon>
        <taxon>Spermatophyta</taxon>
        <taxon>Magnoliopsida</taxon>
        <taxon>eudicotyledons</taxon>
        <taxon>Gunneridae</taxon>
        <taxon>Pentapetalae</taxon>
        <taxon>Caryophyllales</taxon>
        <taxon>Chenopodiaceae</taxon>
        <taxon>Chenopodioideae</taxon>
        <taxon>Atripliceae</taxon>
        <taxon>Chenopodium</taxon>
    </lineage>
</organism>
<feature type="region of interest" description="Disordered" evidence="1">
    <location>
        <begin position="724"/>
        <end position="749"/>
    </location>
</feature>
<reference evidence="4" key="1">
    <citation type="journal article" date="2017" name="Nature">
        <title>The genome of Chenopodium quinoa.</title>
        <authorList>
            <person name="Jarvis D.E."/>
            <person name="Ho Y.S."/>
            <person name="Lightfoot D.J."/>
            <person name="Schmoeckel S.M."/>
            <person name="Li B."/>
            <person name="Borm T.J.A."/>
            <person name="Ohyanagi H."/>
            <person name="Mineta K."/>
            <person name="Michell C.T."/>
            <person name="Saber N."/>
            <person name="Kharbatia N.M."/>
            <person name="Rupper R.R."/>
            <person name="Sharp A.R."/>
            <person name="Dally N."/>
            <person name="Boughton B.A."/>
            <person name="Woo Y.H."/>
            <person name="Gao G."/>
            <person name="Schijlen E.G.W.M."/>
            <person name="Guo X."/>
            <person name="Momin A.A."/>
            <person name="Negrao S."/>
            <person name="Al-Babili S."/>
            <person name="Gehring C."/>
            <person name="Roessner U."/>
            <person name="Jung C."/>
            <person name="Murphy K."/>
            <person name="Arold S.T."/>
            <person name="Gojobori T."/>
            <person name="van der Linden C.G."/>
            <person name="van Loo E.N."/>
            <person name="Jellen E.N."/>
            <person name="Maughan P.J."/>
            <person name="Tester M."/>
        </authorList>
    </citation>
    <scope>NUCLEOTIDE SEQUENCE [LARGE SCALE GENOMIC DNA]</scope>
    <source>
        <strain evidence="4">cv. PI 614886</strain>
    </source>
</reference>
<feature type="compositionally biased region" description="Basic and acidic residues" evidence="1">
    <location>
        <begin position="469"/>
        <end position="481"/>
    </location>
</feature>
<evidence type="ECO:0000259" key="2">
    <source>
        <dbReference type="Pfam" id="PF23399"/>
    </source>
</evidence>
<name>A0A803M0E0_CHEQI</name>
<dbReference type="PANTHER" id="PTHR33836:SF1">
    <property type="entry name" value="LOW-TEMPERATURE-INDUCED 65 KDA PROTEIN-RELATED"/>
    <property type="match status" value="1"/>
</dbReference>
<feature type="domain" description="LTI65/LTI78 PGEED repeat" evidence="2">
    <location>
        <begin position="615"/>
        <end position="645"/>
    </location>
</feature>
<dbReference type="InterPro" id="IPR012418">
    <property type="entry name" value="CAP160"/>
</dbReference>
<feature type="region of interest" description="Disordered" evidence="1">
    <location>
        <begin position="227"/>
        <end position="267"/>
    </location>
</feature>
<feature type="compositionally biased region" description="Basic and acidic residues" evidence="1">
    <location>
        <begin position="601"/>
        <end position="618"/>
    </location>
</feature>
<evidence type="ECO:0000259" key="3">
    <source>
        <dbReference type="Pfam" id="PF23402"/>
    </source>
</evidence>
<feature type="domain" description="LTI65/LTI78 NYQTKV repeat" evidence="3">
    <location>
        <begin position="366"/>
        <end position="418"/>
    </location>
</feature>
<dbReference type="AlphaFoldDB" id="A0A803M0E0"/>
<dbReference type="Pfam" id="PF07918">
    <property type="entry name" value="CAP160"/>
    <property type="match status" value="2"/>
</dbReference>
<feature type="compositionally biased region" description="Polar residues" evidence="1">
    <location>
        <begin position="29"/>
        <end position="53"/>
    </location>
</feature>
<reference evidence="4" key="2">
    <citation type="submission" date="2021-03" db="UniProtKB">
        <authorList>
            <consortium name="EnsemblPlants"/>
        </authorList>
    </citation>
    <scope>IDENTIFICATION</scope>
</reference>
<dbReference type="Proteomes" id="UP000596660">
    <property type="component" value="Unplaced"/>
</dbReference>
<feature type="compositionally biased region" description="Basic and acidic residues" evidence="1">
    <location>
        <begin position="1"/>
        <end position="18"/>
    </location>
</feature>
<dbReference type="PANTHER" id="PTHR33836">
    <property type="entry name" value="LOW-TEMPERATURE-INDUCED 65 KDA PROTEIN-RELATED"/>
    <property type="match status" value="1"/>
</dbReference>
<evidence type="ECO:0000313" key="4">
    <source>
        <dbReference type="EnsemblPlants" id="AUR62021191-RA:cds"/>
    </source>
</evidence>
<dbReference type="InterPro" id="IPR037491">
    <property type="entry name" value="LTI78/LTI65"/>
</dbReference>
<feature type="compositionally biased region" description="Basic and acidic residues" evidence="1">
    <location>
        <begin position="571"/>
        <end position="580"/>
    </location>
</feature>
<protein>
    <submittedName>
        <fullName evidence="4">Uncharacterized protein</fullName>
    </submittedName>
</protein>
<dbReference type="EnsemblPlants" id="AUR62021191-RA">
    <property type="protein sequence ID" value="AUR62021191-RA:cds"/>
    <property type="gene ID" value="AUR62021191"/>
</dbReference>
<keyword evidence="5" id="KW-1185">Reference proteome</keyword>
<sequence>MPELHRSEVNKKTEREGVIHSPRRKFQGDFQTFDPSTTSYITGQEDTLGWSRTDTGRPHRPEEPSHASKNIQIEGYDSTATQSFMPGQHRSYLGERSEREGVHHSPKSKYLDDFHTSDRSTTSHVSGQEETLGWSRTDTGRLHGSEEPSNASKNSPIAAHAGYDSSDTYMPQSFMPGQHRSILGERTAMEGGLDDPEDKLQGDHVTFVHTTTSYVPGQEETLDWFRPDTGRLNESEELSNASKSNPVSAHSGYDSTAAQSFMQGNQRRSKLGEGTAMEGMTDAPGSKLQGDSLTFVPTTTNYVPGQEETLDWSRTDTGRPNRLEEMSNASKNTPISAHTARNHRMGADEERGTGKFGGLLENSGEMLDKDLNTPIGVGEIRDAGNYETKVGGPTGMGGEEVGVTPILHQFDKMNVHDEPHQHSRLDDAQLNRTKHSPQDENVFTGSHDQFFPEPTSSEDSVFLQDTGPDSEKSHEIPEQKQESYTGKISSAAAMVADKAKQATSSVTSKLGYGDNSDQHSADASSGMHEKSFEPVGYEEKISNVTASITDKAVQAKNAVATTLGYGGNQEEQPHVKEGESRGGASVYGNVATVALKMQDSGTERDVHPGPNTEMDKGVSLKEYLAEKLKPGEEDKALSDVITEALPLHKRKEDVSRVGEEGKGDKVTIIGRVTESEEVARQFGRSEETNYDNAGTGMASPGKGVFDRLRDAATFWYQKGTEVPSQDDMVEGNEASPVISSMESEQKREGDQGFSNNVLRYACFCGRFVFVILFTQ</sequence>
<feature type="region of interest" description="Disordered" evidence="1">
    <location>
        <begin position="599"/>
        <end position="618"/>
    </location>
</feature>
<feature type="region of interest" description="Disordered" evidence="1">
    <location>
        <begin position="564"/>
        <end position="585"/>
    </location>
</feature>
<dbReference type="Pfam" id="PF23402">
    <property type="entry name" value="LTI65_LTI78_NYQTKV"/>
    <property type="match status" value="1"/>
</dbReference>
<proteinExistence type="predicted"/>
<feature type="region of interest" description="Disordered" evidence="1">
    <location>
        <begin position="428"/>
        <end position="534"/>
    </location>
</feature>
<feature type="compositionally biased region" description="Polar residues" evidence="1">
    <location>
        <begin position="238"/>
        <end position="266"/>
    </location>
</feature>
<dbReference type="GO" id="GO:0006950">
    <property type="term" value="P:response to stress"/>
    <property type="evidence" value="ECO:0007669"/>
    <property type="project" value="TreeGrafter"/>
</dbReference>
<dbReference type="InterPro" id="IPR057058">
    <property type="entry name" value="LTI65_LTI78_NYQTKV"/>
</dbReference>
<feature type="region of interest" description="Disordered" evidence="1">
    <location>
        <begin position="1"/>
        <end position="20"/>
    </location>
</feature>
<evidence type="ECO:0000256" key="1">
    <source>
        <dbReference type="SAM" id="MobiDB-lite"/>
    </source>
</evidence>
<feature type="region of interest" description="Disordered" evidence="1">
    <location>
        <begin position="27"/>
        <end position="176"/>
    </location>
</feature>
<evidence type="ECO:0000313" key="5">
    <source>
        <dbReference type="Proteomes" id="UP000596660"/>
    </source>
</evidence>
<dbReference type="Gramene" id="AUR62021191-RA">
    <property type="protein sequence ID" value="AUR62021191-RA:cds"/>
    <property type="gene ID" value="AUR62021191"/>
</dbReference>